<gene>
    <name evidence="2" type="ORF">CLAFUR5_10632</name>
</gene>
<organism evidence="2 3">
    <name type="scientific">Passalora fulva</name>
    <name type="common">Tomato leaf mold</name>
    <name type="synonym">Cladosporium fulvum</name>
    <dbReference type="NCBI Taxonomy" id="5499"/>
    <lineage>
        <taxon>Eukaryota</taxon>
        <taxon>Fungi</taxon>
        <taxon>Dikarya</taxon>
        <taxon>Ascomycota</taxon>
        <taxon>Pezizomycotina</taxon>
        <taxon>Dothideomycetes</taxon>
        <taxon>Dothideomycetidae</taxon>
        <taxon>Mycosphaerellales</taxon>
        <taxon>Mycosphaerellaceae</taxon>
        <taxon>Fulvia</taxon>
    </lineage>
</organism>
<feature type="compositionally biased region" description="Acidic residues" evidence="1">
    <location>
        <begin position="473"/>
        <end position="490"/>
    </location>
</feature>
<dbReference type="KEGG" id="ffu:CLAFUR5_10632"/>
<dbReference type="EMBL" id="CP090169">
    <property type="protein sequence ID" value="UJO19608.1"/>
    <property type="molecule type" value="Genomic_DNA"/>
</dbReference>
<dbReference type="AlphaFoldDB" id="A0A9Q8PBV5"/>
<name>A0A9Q8PBV5_PASFU</name>
<evidence type="ECO:0000313" key="3">
    <source>
        <dbReference type="Proteomes" id="UP000756132"/>
    </source>
</evidence>
<reference evidence="2" key="1">
    <citation type="submission" date="2021-12" db="EMBL/GenBank/DDBJ databases">
        <authorList>
            <person name="Zaccaron A."/>
            <person name="Stergiopoulos I."/>
        </authorList>
    </citation>
    <scope>NUCLEOTIDE SEQUENCE</scope>
    <source>
        <strain evidence="2">Race5_Kim</strain>
    </source>
</reference>
<reference evidence="2" key="2">
    <citation type="journal article" date="2022" name="Microb. Genom.">
        <title>A chromosome-scale genome assembly of the tomato pathogen Cladosporium fulvum reveals a compartmentalized genome architecture and the presence of a dispensable chromosome.</title>
        <authorList>
            <person name="Zaccaron A.Z."/>
            <person name="Chen L.H."/>
            <person name="Samaras A."/>
            <person name="Stergiopoulos I."/>
        </authorList>
    </citation>
    <scope>NUCLEOTIDE SEQUENCE</scope>
    <source>
        <strain evidence="2">Race5_Kim</strain>
    </source>
</reference>
<sequence>MSFDLAESLYRLEITSSGQERSEDNEYSSEAWPTGAARRKPNHTVEYRYPELSLIPHMHELYLSPPPAAEFRQHPGHNASGVGPLNATLMTVSSAANKPSDLLVPADDDFVMKSSSVQRLAEAMQDLLSAPGRTQLSFVTSRLNYGPVQVRIKLATMFNDGRKRNLFFCIYQEDWNTLGIGYAWVKIMLDLRLRPSDIACHHVRSQLLRQGQQHLADQDASDAGWGNKIDYTAIDFFFEKVRIIAANVVKGKEVNKKMVKARKGRAQVMLPCGHTVILEDGVSKIDHSFCLRYKCSICRMPVINEEDNTQLEKSWKELDHEPDALLYRTITASAISKLFDTVVSFVPTSSLRRPALPHEVTYEETDSIKEALEIDLSQHNHMGATPKTLELKLREFVQCELMRDTPADGNIDHNGNPLLPPGWLNFMEKVLRQTANFVFERECDETDEEHMGTHEHGPDMFVNQTFEVGCPDFDNEPEEVMSDGDNDDEGRELKEQSDDDGPDNWTGNTYPRGAGFRRATA</sequence>
<evidence type="ECO:0000313" key="2">
    <source>
        <dbReference type="EMBL" id="UJO19608.1"/>
    </source>
</evidence>
<evidence type="ECO:0000256" key="1">
    <source>
        <dbReference type="SAM" id="MobiDB-lite"/>
    </source>
</evidence>
<dbReference type="RefSeq" id="XP_047763974.1">
    <property type="nucleotide sequence ID" value="XM_047909780.1"/>
</dbReference>
<dbReference type="Proteomes" id="UP000756132">
    <property type="component" value="Chromosome 7"/>
</dbReference>
<proteinExistence type="predicted"/>
<protein>
    <submittedName>
        <fullName evidence="2">Uncharacterized protein</fullName>
    </submittedName>
</protein>
<dbReference type="GeneID" id="71990510"/>
<keyword evidence="3" id="KW-1185">Reference proteome</keyword>
<feature type="region of interest" description="Disordered" evidence="1">
    <location>
        <begin position="16"/>
        <end position="38"/>
    </location>
</feature>
<accession>A0A9Q8PBV5</accession>
<feature type="region of interest" description="Disordered" evidence="1">
    <location>
        <begin position="470"/>
        <end position="521"/>
    </location>
</feature>